<dbReference type="Proteomes" id="UP000677668">
    <property type="component" value="Chromosome 2"/>
</dbReference>
<sequence>MASGSSRPATEFRTTMTRPPLQRRVWPALALALAFCGLFSLPLLPAVAAPPATARQATPPETFDVAAHYTKTEVRIPMRDGATLFTSIYAPRDTSRTYPILLNRTPYSCAPYGDAYRQRIGPSDEMMREGYIFVFQDVRGRYMSEGEFVNMRPHNPAKRGQEVDESSDTYDTIEWLIHNVPNNNGRVGMWGISYPGFYAAAGMIDAHPALKAVSPQAPIADWFIGDDMHHNGAFFLIDSFTFFSSFGQARPEPTTKTPPGFRFPTPDAYRFFLDVGSLRHIEERYFKGSIAFWTEMAAHPNYDAFWQARNLVPHMRRVAPAVLFVGGWFDAEDLYGPLKLYASTERQNPTVKNALVMGPWFHGGWARSDGRRLGPIDFGQPTAEFYRREIEARFFAHHLKDAPDPGLPEACIFQTGSNEWRRYAQYPPAGLKPARLYFRANGELSFDPPREPSGADEYLSDPRTPVPYTNQITNRRGITYMIEDQRFAAARPDVLTYQTPPLSAPVTMTGPLRAELFVTTTATDADFIVKLIDVFPDDTPDLPDLPPGVHLGGYQMLVRAEVMRAKFRDSFERPKPLRPGRVERIAFELQDVDHCFKPGHRIMVQVQSSWFPLVDRNPQVFLDNIFQARDSDFQPATHRIHRNARHASGLSVFLAP</sequence>
<dbReference type="Gene3D" id="1.10.3020.10">
    <property type="entry name" value="alpha-amino acid ester hydrolase ( Helical cap domain)"/>
    <property type="match status" value="1"/>
</dbReference>
<dbReference type="InterPro" id="IPR008979">
    <property type="entry name" value="Galactose-bd-like_sf"/>
</dbReference>
<dbReference type="Gene3D" id="2.60.120.260">
    <property type="entry name" value="Galactose-binding domain-like"/>
    <property type="match status" value="1"/>
</dbReference>
<dbReference type="Gene3D" id="3.40.50.1820">
    <property type="entry name" value="alpha/beta hydrolase"/>
    <property type="match status" value="1"/>
</dbReference>
<keyword evidence="1 4" id="KW-0378">Hydrolase</keyword>
<protein>
    <submittedName>
        <fullName evidence="4">CocE/NonD family hydrolase</fullName>
    </submittedName>
</protein>
<evidence type="ECO:0000313" key="4">
    <source>
        <dbReference type="EMBL" id="QUV95414.1"/>
    </source>
</evidence>
<dbReference type="GO" id="GO:0016787">
    <property type="term" value="F:hydrolase activity"/>
    <property type="evidence" value="ECO:0007669"/>
    <property type="project" value="UniProtKB-KW"/>
</dbReference>
<feature type="domain" description="Xaa-Pro dipeptidyl-peptidase C-terminal" evidence="3">
    <location>
        <begin position="392"/>
        <end position="651"/>
    </location>
</feature>
<feature type="region of interest" description="Disordered" evidence="2">
    <location>
        <begin position="446"/>
        <end position="470"/>
    </location>
</feature>
<evidence type="ECO:0000256" key="1">
    <source>
        <dbReference type="ARBA" id="ARBA00022801"/>
    </source>
</evidence>
<dbReference type="InterPro" id="IPR013736">
    <property type="entry name" value="Xaa-Pro_dipept_C"/>
</dbReference>
<dbReference type="SMART" id="SM00939">
    <property type="entry name" value="PepX_C"/>
    <property type="match status" value="1"/>
</dbReference>
<proteinExistence type="predicted"/>
<evidence type="ECO:0000313" key="5">
    <source>
        <dbReference type="Proteomes" id="UP000677668"/>
    </source>
</evidence>
<dbReference type="InterPro" id="IPR029058">
    <property type="entry name" value="AB_hydrolase_fold"/>
</dbReference>
<evidence type="ECO:0000259" key="3">
    <source>
        <dbReference type="SMART" id="SM00939"/>
    </source>
</evidence>
<gene>
    <name evidence="4" type="ORF">J8C05_11225</name>
</gene>
<dbReference type="SUPFAM" id="SSF49785">
    <property type="entry name" value="Galactose-binding domain-like"/>
    <property type="match status" value="1"/>
</dbReference>
<reference evidence="4 5" key="1">
    <citation type="submission" date="2021-03" db="EMBL/GenBank/DDBJ databases">
        <title>Genomic and phenotypic characterization of Chloracidobacterium isolates provides evidence for multiple species.</title>
        <authorList>
            <person name="Saini M.K."/>
            <person name="Costas A.M.G."/>
            <person name="Tank M."/>
            <person name="Bryant D.A."/>
        </authorList>
    </citation>
    <scope>NUCLEOTIDE SEQUENCE [LARGE SCALE GENOMIC DNA]</scope>
    <source>
        <strain evidence="4 5">N</strain>
    </source>
</reference>
<dbReference type="Pfam" id="PF02129">
    <property type="entry name" value="Peptidase_S15"/>
    <property type="match status" value="1"/>
</dbReference>
<organism evidence="4 5">
    <name type="scientific">Chloracidobacterium sp. N</name>
    <dbReference type="NCBI Taxonomy" id="2821540"/>
    <lineage>
        <taxon>Bacteria</taxon>
        <taxon>Pseudomonadati</taxon>
        <taxon>Acidobacteriota</taxon>
        <taxon>Terriglobia</taxon>
        <taxon>Terriglobales</taxon>
        <taxon>Acidobacteriaceae</taxon>
        <taxon>Chloracidobacterium</taxon>
        <taxon>Chloracidobacterium aggregatum</taxon>
    </lineage>
</organism>
<dbReference type="NCBIfam" id="TIGR00976">
    <property type="entry name" value="CocE_NonD"/>
    <property type="match status" value="1"/>
</dbReference>
<dbReference type="EMBL" id="CP072643">
    <property type="protein sequence ID" value="QUV95414.1"/>
    <property type="molecule type" value="Genomic_DNA"/>
</dbReference>
<name>A0ABX8B768_9BACT</name>
<dbReference type="InterPro" id="IPR005674">
    <property type="entry name" value="CocE/Ser_esterase"/>
</dbReference>
<dbReference type="SUPFAM" id="SSF53474">
    <property type="entry name" value="alpha/beta-Hydrolases"/>
    <property type="match status" value="1"/>
</dbReference>
<evidence type="ECO:0000256" key="2">
    <source>
        <dbReference type="SAM" id="MobiDB-lite"/>
    </source>
</evidence>
<keyword evidence="5" id="KW-1185">Reference proteome</keyword>
<dbReference type="Pfam" id="PF08530">
    <property type="entry name" value="PepX_C"/>
    <property type="match status" value="1"/>
</dbReference>
<dbReference type="InterPro" id="IPR000383">
    <property type="entry name" value="Xaa-Pro-like_dom"/>
</dbReference>
<accession>A0ABX8B768</accession>